<name>A0AAE0ZDP3_9GAST</name>
<evidence type="ECO:0000313" key="2">
    <source>
        <dbReference type="Proteomes" id="UP001283361"/>
    </source>
</evidence>
<accession>A0AAE0ZDP3</accession>
<dbReference type="Proteomes" id="UP001283361">
    <property type="component" value="Unassembled WGS sequence"/>
</dbReference>
<comment type="caution">
    <text evidence="1">The sequence shown here is derived from an EMBL/GenBank/DDBJ whole genome shotgun (WGS) entry which is preliminary data.</text>
</comment>
<sequence length="31" mass="3127">QEAIFNYGRNNAGPGSSMPVVLSVGGGGLYD</sequence>
<organism evidence="1 2">
    <name type="scientific">Elysia crispata</name>
    <name type="common">lettuce slug</name>
    <dbReference type="NCBI Taxonomy" id="231223"/>
    <lineage>
        <taxon>Eukaryota</taxon>
        <taxon>Metazoa</taxon>
        <taxon>Spiralia</taxon>
        <taxon>Lophotrochozoa</taxon>
        <taxon>Mollusca</taxon>
        <taxon>Gastropoda</taxon>
        <taxon>Heterobranchia</taxon>
        <taxon>Euthyneura</taxon>
        <taxon>Panpulmonata</taxon>
        <taxon>Sacoglossa</taxon>
        <taxon>Placobranchoidea</taxon>
        <taxon>Plakobranchidae</taxon>
        <taxon>Elysia</taxon>
    </lineage>
</organism>
<gene>
    <name evidence="1" type="ORF">RRG08_049744</name>
</gene>
<feature type="non-terminal residue" evidence="1">
    <location>
        <position position="1"/>
    </location>
</feature>
<protein>
    <submittedName>
        <fullName evidence="1">Uncharacterized protein</fullName>
    </submittedName>
</protein>
<dbReference type="AlphaFoldDB" id="A0AAE0ZDP3"/>
<keyword evidence="2" id="KW-1185">Reference proteome</keyword>
<reference evidence="1" key="1">
    <citation type="journal article" date="2023" name="G3 (Bethesda)">
        <title>A reference genome for the long-term kleptoplast-retaining sea slug Elysia crispata morphotype clarki.</title>
        <authorList>
            <person name="Eastman K.E."/>
            <person name="Pendleton A.L."/>
            <person name="Shaikh M.A."/>
            <person name="Suttiyut T."/>
            <person name="Ogas R."/>
            <person name="Tomko P."/>
            <person name="Gavelis G."/>
            <person name="Widhalm J.R."/>
            <person name="Wisecaver J.H."/>
        </authorList>
    </citation>
    <scope>NUCLEOTIDE SEQUENCE</scope>
    <source>
        <strain evidence="1">ECLA1</strain>
    </source>
</reference>
<proteinExistence type="predicted"/>
<evidence type="ECO:0000313" key="1">
    <source>
        <dbReference type="EMBL" id="KAK3767375.1"/>
    </source>
</evidence>
<dbReference type="EMBL" id="JAWDGP010004153">
    <property type="protein sequence ID" value="KAK3767375.1"/>
    <property type="molecule type" value="Genomic_DNA"/>
</dbReference>